<name>A0A081CZL5_9HYPH</name>
<dbReference type="eggNOG" id="COG2513">
    <property type="taxonomic scope" value="Bacteria"/>
</dbReference>
<evidence type="ECO:0000313" key="3">
    <source>
        <dbReference type="Proteomes" id="UP000028701"/>
    </source>
</evidence>
<dbReference type="InterPro" id="IPR039556">
    <property type="entry name" value="ICL/PEPM"/>
</dbReference>
<evidence type="ECO:0000313" key="2">
    <source>
        <dbReference type="EMBL" id="GAK72111.1"/>
    </source>
</evidence>
<dbReference type="GO" id="GO:0016833">
    <property type="term" value="F:oxo-acid-lyase activity"/>
    <property type="evidence" value="ECO:0007669"/>
    <property type="project" value="UniProtKB-ARBA"/>
</dbReference>
<reference evidence="2 3" key="1">
    <citation type="submission" date="2014-08" db="EMBL/GenBank/DDBJ databases">
        <title>Whole genome shotgun sequence of Rhizobium rubi NBRC 13261.</title>
        <authorList>
            <person name="Katano-Makiyama Y."/>
            <person name="Hosoyama A."/>
            <person name="Hashimoto M."/>
            <person name="Hosoyama Y."/>
            <person name="Noguchi M."/>
            <person name="Tsuchikane K."/>
            <person name="Uohara A."/>
            <person name="Ohji S."/>
            <person name="Ichikawa N."/>
            <person name="Kimura A."/>
            <person name="Yamazoe A."/>
            <person name="Fujita N."/>
        </authorList>
    </citation>
    <scope>NUCLEOTIDE SEQUENCE [LARGE SCALE GENOMIC DNA]</scope>
    <source>
        <strain evidence="2 3">NBRC 13261</strain>
    </source>
</reference>
<dbReference type="Gene3D" id="3.20.20.60">
    <property type="entry name" value="Phosphoenolpyruvate-binding domains"/>
    <property type="match status" value="1"/>
</dbReference>
<dbReference type="PANTHER" id="PTHR42905">
    <property type="entry name" value="PHOSPHOENOLPYRUVATE CARBOXYLASE"/>
    <property type="match status" value="1"/>
</dbReference>
<dbReference type="Pfam" id="PF13714">
    <property type="entry name" value="PEP_mutase"/>
    <property type="match status" value="1"/>
</dbReference>
<dbReference type="PANTHER" id="PTHR42905:SF5">
    <property type="entry name" value="CARBOXYVINYL-CARBOXYPHOSPHONATE PHOSPHORYLMUTASE, CHLOROPLASTIC"/>
    <property type="match status" value="1"/>
</dbReference>
<dbReference type="InterPro" id="IPR040442">
    <property type="entry name" value="Pyrv_kinase-like_dom_sf"/>
</dbReference>
<dbReference type="InterPro" id="IPR015813">
    <property type="entry name" value="Pyrv/PenolPyrv_kinase-like_dom"/>
</dbReference>
<accession>A0A081CZL5</accession>
<dbReference type="AlphaFoldDB" id="A0A081CZL5"/>
<dbReference type="SUPFAM" id="SSF51621">
    <property type="entry name" value="Phosphoenolpyruvate/pyruvate domain"/>
    <property type="match status" value="1"/>
</dbReference>
<comment type="caution">
    <text evidence="2">The sequence shown here is derived from an EMBL/GenBank/DDBJ whole genome shotgun (WGS) entry which is preliminary data.</text>
</comment>
<organism evidence="2 3">
    <name type="scientific">Agrobacterium rubi TR3 = NBRC 13261</name>
    <dbReference type="NCBI Taxonomy" id="1368415"/>
    <lineage>
        <taxon>Bacteria</taxon>
        <taxon>Pseudomonadati</taxon>
        <taxon>Pseudomonadota</taxon>
        <taxon>Alphaproteobacteria</taxon>
        <taxon>Hyphomicrobiales</taxon>
        <taxon>Rhizobiaceae</taxon>
        <taxon>Rhizobium/Agrobacterium group</taxon>
        <taxon>Agrobacterium</taxon>
    </lineage>
</organism>
<gene>
    <name evidence="2" type="ORF">RRU01S_23_01870</name>
</gene>
<dbReference type="EMBL" id="BBJU01000023">
    <property type="protein sequence ID" value="GAK72111.1"/>
    <property type="molecule type" value="Genomic_DNA"/>
</dbReference>
<proteinExistence type="predicted"/>
<sequence length="317" mass="34207">MTMSLRAEYRKLIRERAGHVMPGVYDALSARIAERAGFKLIGGGGFAAIGTMLGGADMGQSNMRDYADHYGRICAAVNVPVSVDADTGFGDVHNVTQMVRSFETAGVSGIMIGDQSFPNRCGYLPGKDVISVEEMIAKIRGAVAARRDPDLVIIARTDSRSDFGLDEAIMRCKLYLEAGADLAKPQGVDRPEEIARCMEEIPCEFAATLSQAAKQRFTDIAELKAQGVATISMPSISLFAAAHAVDTTLRSLATAGSLSSVETGLMRLDDYNELVNLNGMMASEIEFREEATRLVQRHNTRSTTHSSETIDMGGNVR</sequence>
<feature type="region of interest" description="Disordered" evidence="1">
    <location>
        <begin position="296"/>
        <end position="317"/>
    </location>
</feature>
<evidence type="ECO:0000256" key="1">
    <source>
        <dbReference type="SAM" id="MobiDB-lite"/>
    </source>
</evidence>
<protein>
    <submittedName>
        <fullName evidence="2">Putative carboxyvinyl-carboxyphosphonate phosphorylmutase</fullName>
    </submittedName>
</protein>
<dbReference type="CDD" id="cd00377">
    <property type="entry name" value="ICL_PEPM"/>
    <property type="match status" value="1"/>
</dbReference>
<dbReference type="Proteomes" id="UP000028701">
    <property type="component" value="Unassembled WGS sequence"/>
</dbReference>